<dbReference type="Proteomes" id="UP000004478">
    <property type="component" value="Unassembled WGS sequence"/>
</dbReference>
<dbReference type="PATRIC" id="fig|1225176.3.peg.643"/>
<dbReference type="InterPro" id="IPR011519">
    <property type="entry name" value="UnbV_ASPIC"/>
</dbReference>
<dbReference type="InterPro" id="IPR013517">
    <property type="entry name" value="FG-GAP"/>
</dbReference>
<accession>K1L840</accession>
<sequence length="1108" mass="123206">MFDGFPMIMRYLLLFLFLAACSRQNHEGSHQPLFQAVPSEVSGITFSNQLIENEDFNIIEYLYFYNGGGVAVGDINNDGLLDIYFSSNQHGNKLYLNKGNMQFEDITQNAGVASFGPWKTGVSMVDINGDGLLDIYVCRVSGYKGLEGKNELYINNGDLTFTESAALYGLDFQGFSTHAAFFDYDGDGDLDLYLLNHAVHTERSYGRASLRHIDDGLAGDKLYRNNLNKGEKRFTPVTNEAGIFSSQVGYGLGVGIADVNNDGWPDIYISNDFNENDYLYINQGDGTFLESIQSALAYSSRFSMGNDLADINNDGWIDIMTLDMLPEDEKTQKMSFGEDPYEIYKLKLNFGYERQASRNMLQLNQGDGTFSEIAQLTGVHATDWSWAVLMADFDNDGHKDIFVSNGIVRRPNDIDYINFITESKSLDQIKNLELAQKMPEGAVPNYFFKNKGAYLFENMTDQWIGLDKTFSNGAVYADLDNDGDLDLIINHINEKAGVFKNQTIEREGSEGNSFLNLQFKGKGLNSFGLGAKVIAYFNGQQVKQENFTSRGFQSSVAPQVHLGLGNANRLDSLIVIWPDQSFQKFIDLATNQSIVVDQAKASGRFKYPSISSPISWENMEASISGIDFIHEEDEYNDFNLEPLIPHKLSREGPAAMVLDFNGDGLEDLFFGGAHGQAAVVYLQQTNGSFKSIRVEAFAEDAELEDVTALWEDIDLDGLPDLIVGRGGNIAKPSSLTSDSKFYKNLGNGKLAPGISLPIDPLVQVSALVLMDRMQNDERLLFVGGRNLAGSYGEIPRSYILHYLGNGQFKDVTTVVAPELQFCGKVKVAALADLNKDGNQELIVTGEWMPIKVFGFQEGSLVDKTEVFGLANTSGWWNTLLVEDLNGNGYPDLILGNLGENTRIKAGESQPFKMWVKDLDDNGNAEQILSYAVRNQYFPLANRDELAKKLPSLKKRFIRNADFAGKALPEIFMGYDLNQGQWFEAKSFTSKVFMNNQGSFDKGIDLPKEAQFAPIQALHLEDLDNDGMLDLMIGGNLIESAPYFGAYLGSWGHIFKGDGKGNFLPFKMGSLGIQGQIQSIFTLQVKDEKWHFFVKNDDAVQVIKFQIAP</sequence>
<dbReference type="InterPro" id="IPR028994">
    <property type="entry name" value="Integrin_alpha_N"/>
</dbReference>
<dbReference type="Pfam" id="PF13517">
    <property type="entry name" value="FG-GAP_3"/>
    <property type="match status" value="6"/>
</dbReference>
<name>K1L840_CECL9</name>
<dbReference type="EMBL" id="AMGM01000005">
    <property type="protein sequence ID" value="EKB50856.1"/>
    <property type="molecule type" value="Genomic_DNA"/>
</dbReference>
<dbReference type="RefSeq" id="WP_009183650.1">
    <property type="nucleotide sequence ID" value="NZ_AMGM01000005.1"/>
</dbReference>
<evidence type="ECO:0000313" key="3">
    <source>
        <dbReference type="EMBL" id="EKB50856.1"/>
    </source>
</evidence>
<evidence type="ECO:0000256" key="1">
    <source>
        <dbReference type="ARBA" id="ARBA00022729"/>
    </source>
</evidence>
<dbReference type="PANTHER" id="PTHR16026:SF0">
    <property type="entry name" value="CARTILAGE ACIDIC PROTEIN 1"/>
    <property type="match status" value="1"/>
</dbReference>
<dbReference type="OrthoDB" id="9816120at2"/>
<organism evidence="3 4">
    <name type="scientific">Cecembia lonarensis (strain CCUG 58316 / KCTC 22772 / LW9)</name>
    <dbReference type="NCBI Taxonomy" id="1225176"/>
    <lineage>
        <taxon>Bacteria</taxon>
        <taxon>Pseudomonadati</taxon>
        <taxon>Bacteroidota</taxon>
        <taxon>Cytophagia</taxon>
        <taxon>Cytophagales</taxon>
        <taxon>Cyclobacteriaceae</taxon>
        <taxon>Cecembia</taxon>
    </lineage>
</organism>
<dbReference type="InterPro" id="IPR027039">
    <property type="entry name" value="Crtac1"/>
</dbReference>
<gene>
    <name evidence="3" type="ORF">B879_00601</name>
</gene>
<dbReference type="AlphaFoldDB" id="K1L840"/>
<protein>
    <submittedName>
        <fullName evidence="3">FG-GAP repeat protein</fullName>
    </submittedName>
</protein>
<comment type="caution">
    <text evidence="3">The sequence shown here is derived from an EMBL/GenBank/DDBJ whole genome shotgun (WGS) entry which is preliminary data.</text>
</comment>
<dbReference type="Gene3D" id="2.130.10.130">
    <property type="entry name" value="Integrin alpha, N-terminal"/>
    <property type="match status" value="4"/>
</dbReference>
<keyword evidence="1" id="KW-0732">Signal</keyword>
<keyword evidence="4" id="KW-1185">Reference proteome</keyword>
<feature type="domain" description="ASPIC/UnbV" evidence="2">
    <location>
        <begin position="528"/>
        <end position="594"/>
    </location>
</feature>
<dbReference type="SUPFAM" id="SSF69318">
    <property type="entry name" value="Integrin alpha N-terminal domain"/>
    <property type="match status" value="2"/>
</dbReference>
<evidence type="ECO:0000259" key="2">
    <source>
        <dbReference type="Pfam" id="PF07593"/>
    </source>
</evidence>
<dbReference type="PANTHER" id="PTHR16026">
    <property type="entry name" value="CARTILAGE ACIDIC PROTEIN 1"/>
    <property type="match status" value="1"/>
</dbReference>
<dbReference type="Pfam" id="PF07593">
    <property type="entry name" value="UnbV_ASPIC"/>
    <property type="match status" value="1"/>
</dbReference>
<proteinExistence type="predicted"/>
<evidence type="ECO:0000313" key="4">
    <source>
        <dbReference type="Proteomes" id="UP000004478"/>
    </source>
</evidence>
<reference evidence="3 4" key="1">
    <citation type="journal article" date="2012" name="J. Bacteriol.">
        <title>Draft Genome Sequence of Cecembia lonarensis Strain LW9T, Isolated from Lonar Lake, a Haloalkaline Lake in India.</title>
        <authorList>
            <person name="Shivaji S."/>
            <person name="Ara S."/>
            <person name="Singh A."/>
            <person name="Pinnaka A.K."/>
        </authorList>
    </citation>
    <scope>NUCLEOTIDE SEQUENCE [LARGE SCALE GENOMIC DNA]</scope>
    <source>
        <strain evidence="3 4">LW9</strain>
    </source>
</reference>